<accession>A0A1G7HXS0</accession>
<name>A0A1G7HXS0_9BACL</name>
<sequence>MGSFIDALAELNGHSRQEVLHVFQSCATTDPDRPDARLSIELTDVEKALGMPPGCFRIAIGRA</sequence>
<keyword evidence="2" id="KW-1185">Reference proteome</keyword>
<dbReference type="AlphaFoldDB" id="A0A1G7HXS0"/>
<proteinExistence type="predicted"/>
<evidence type="ECO:0000313" key="2">
    <source>
        <dbReference type="Proteomes" id="UP000198972"/>
    </source>
</evidence>
<dbReference type="STRING" id="670482.SAMN04488542_10569"/>
<dbReference type="EMBL" id="FNBG01000005">
    <property type="protein sequence ID" value="SDF05036.1"/>
    <property type="molecule type" value="Genomic_DNA"/>
</dbReference>
<organism evidence="1 2">
    <name type="scientific">Fontibacillus panacisegetis</name>
    <dbReference type="NCBI Taxonomy" id="670482"/>
    <lineage>
        <taxon>Bacteria</taxon>
        <taxon>Bacillati</taxon>
        <taxon>Bacillota</taxon>
        <taxon>Bacilli</taxon>
        <taxon>Bacillales</taxon>
        <taxon>Paenibacillaceae</taxon>
        <taxon>Fontibacillus</taxon>
    </lineage>
</organism>
<reference evidence="1 2" key="1">
    <citation type="submission" date="2016-10" db="EMBL/GenBank/DDBJ databases">
        <authorList>
            <person name="de Groot N.N."/>
        </authorList>
    </citation>
    <scope>NUCLEOTIDE SEQUENCE [LARGE SCALE GENOMIC DNA]</scope>
    <source>
        <strain evidence="1 2">DSM 28129</strain>
    </source>
</reference>
<dbReference type="RefSeq" id="WP_091227714.1">
    <property type="nucleotide sequence ID" value="NZ_FNBG01000005.1"/>
</dbReference>
<protein>
    <submittedName>
        <fullName evidence="1">Uncharacterized protein</fullName>
    </submittedName>
</protein>
<evidence type="ECO:0000313" key="1">
    <source>
        <dbReference type="EMBL" id="SDF05036.1"/>
    </source>
</evidence>
<gene>
    <name evidence="1" type="ORF">SAMN04488542_10569</name>
</gene>
<dbReference type="Proteomes" id="UP000198972">
    <property type="component" value="Unassembled WGS sequence"/>
</dbReference>